<feature type="region of interest" description="Disordered" evidence="4">
    <location>
        <begin position="1"/>
        <end position="52"/>
    </location>
</feature>
<dbReference type="Proteomes" id="UP001602119">
    <property type="component" value="Unassembled WGS sequence"/>
</dbReference>
<feature type="domain" description="FtsK" evidence="6">
    <location>
        <begin position="324"/>
        <end position="526"/>
    </location>
</feature>
<comment type="caution">
    <text evidence="7">The sequence shown here is derived from an EMBL/GenBank/DDBJ whole genome shotgun (WGS) entry which is preliminary data.</text>
</comment>
<evidence type="ECO:0000259" key="6">
    <source>
        <dbReference type="PROSITE" id="PS50901"/>
    </source>
</evidence>
<feature type="region of interest" description="Disordered" evidence="4">
    <location>
        <begin position="187"/>
        <end position="211"/>
    </location>
</feature>
<feature type="transmembrane region" description="Helical" evidence="5">
    <location>
        <begin position="93"/>
        <end position="111"/>
    </location>
</feature>
<feature type="compositionally biased region" description="Pro residues" evidence="4">
    <location>
        <begin position="27"/>
        <end position="37"/>
    </location>
</feature>
<dbReference type="InterPro" id="IPR002543">
    <property type="entry name" value="FtsK_dom"/>
</dbReference>
<protein>
    <recommendedName>
        <fullName evidence="6">FtsK domain-containing protein</fullName>
    </recommendedName>
</protein>
<accession>A0ABW6VGX1</accession>
<dbReference type="InterPro" id="IPR050206">
    <property type="entry name" value="FtsK/SpoIIIE/SftA"/>
</dbReference>
<evidence type="ECO:0000256" key="3">
    <source>
        <dbReference type="PROSITE-ProRule" id="PRU00289"/>
    </source>
</evidence>
<keyword evidence="1 3" id="KW-0547">Nucleotide-binding</keyword>
<sequence>MSTNRSTPRPPVASTAPQTGARLGAPTAPPANLPAVPPGHTLVPKEPAGPTVGGELQRAAKKVGYRIRYGAAPLMTMGGLWGATAWATTQAGMGPVTVGAGTVALAAAPLIKKKLRLAVRKALCTMRRKVWAGGALTAATTWTMAAAEVGVGFDTLMPAALVVGGSVISIPFWWRYRNQIPAAPLKAVEPPPAQPALPAPEPPRELPPAPHEDQIEWDEFVGCSGGALPGTCLLDREELFDLDGNPNGSAWTIKLVRGKQTTMSAIAQSENIQSAYDTTGGLLYVERHPSGKQSLARLVKMTRNPLSTESIIYKGPRLDLKTGIAPISLYPDGSGYAYYRFWEPKSGSCHTLVSGTTGAGKSGVLTWIITEAAESGVVATWLLDPQHGISVPAWVKHVDRAALEMEEIKAYLYAAAAVLEARGRYQKTLRWYDAEIDEWCEGKGFFEPTPEYPLLMVVIDEAHKVLLDQECVNLVAYLAKEGRKVGIKIVLATQVPSVTELGGNVVIRDQVASGNIIVLRTANRLSGQMAYSGSLPIDPGAIPKVFEGTTIPTKGLGYVLSATERPVPSRVLYVRDAVKRARAVDVKRLDAMSEQAAAAILEQMLGAPRAAGAAPGQPVAPVVPLHVVPVQGGDDTRATAKHAVLDYMRRVGRPVPAGEFNDNLEYSPAQIHKALNALKDTKQIRQGGWGQPYELADSVAGVGAAQ</sequence>
<gene>
    <name evidence="7" type="ORF">ACFY05_31995</name>
</gene>
<keyword evidence="5" id="KW-1133">Transmembrane helix</keyword>
<keyword evidence="2 3" id="KW-0067">ATP-binding</keyword>
<feature type="binding site" evidence="3">
    <location>
        <begin position="355"/>
        <end position="362"/>
    </location>
    <ligand>
        <name>ATP</name>
        <dbReference type="ChEBI" id="CHEBI:30616"/>
    </ligand>
</feature>
<feature type="transmembrane region" description="Helical" evidence="5">
    <location>
        <begin position="67"/>
        <end position="87"/>
    </location>
</feature>
<dbReference type="InterPro" id="IPR027417">
    <property type="entry name" value="P-loop_NTPase"/>
</dbReference>
<dbReference type="SUPFAM" id="SSF52540">
    <property type="entry name" value="P-loop containing nucleoside triphosphate hydrolases"/>
    <property type="match status" value="1"/>
</dbReference>
<feature type="transmembrane region" description="Helical" evidence="5">
    <location>
        <begin position="131"/>
        <end position="150"/>
    </location>
</feature>
<feature type="compositionally biased region" description="Pro residues" evidence="4">
    <location>
        <begin position="189"/>
        <end position="209"/>
    </location>
</feature>
<keyword evidence="5" id="KW-0812">Transmembrane</keyword>
<keyword evidence="5" id="KW-0472">Membrane</keyword>
<dbReference type="RefSeq" id="WP_387345926.1">
    <property type="nucleotide sequence ID" value="NZ_JBIAXI010000024.1"/>
</dbReference>
<reference evidence="7 8" key="1">
    <citation type="submission" date="2024-10" db="EMBL/GenBank/DDBJ databases">
        <title>The Natural Products Discovery Center: Release of the First 8490 Sequenced Strains for Exploring Actinobacteria Biosynthetic Diversity.</title>
        <authorList>
            <person name="Kalkreuter E."/>
            <person name="Kautsar S.A."/>
            <person name="Yang D."/>
            <person name="Bader C.D."/>
            <person name="Teijaro C.N."/>
            <person name="Fluegel L."/>
            <person name="Davis C.M."/>
            <person name="Simpson J.R."/>
            <person name="Lauterbach L."/>
            <person name="Steele A.D."/>
            <person name="Gui C."/>
            <person name="Meng S."/>
            <person name="Li G."/>
            <person name="Viehrig K."/>
            <person name="Ye F."/>
            <person name="Su P."/>
            <person name="Kiefer A.F."/>
            <person name="Nichols A."/>
            <person name="Cepeda A.J."/>
            <person name="Yan W."/>
            <person name="Fan B."/>
            <person name="Jiang Y."/>
            <person name="Adhikari A."/>
            <person name="Zheng C.-J."/>
            <person name="Schuster L."/>
            <person name="Cowan T.M."/>
            <person name="Smanski M.J."/>
            <person name="Chevrette M.G."/>
            <person name="De Carvalho L.P.S."/>
            <person name="Shen B."/>
        </authorList>
    </citation>
    <scope>NUCLEOTIDE SEQUENCE [LARGE SCALE GENOMIC DNA]</scope>
    <source>
        <strain evidence="7 8">NPDC001281</strain>
    </source>
</reference>
<organism evidence="7 8">
    <name type="scientific">Microtetraspora fusca</name>
    <dbReference type="NCBI Taxonomy" id="1997"/>
    <lineage>
        <taxon>Bacteria</taxon>
        <taxon>Bacillati</taxon>
        <taxon>Actinomycetota</taxon>
        <taxon>Actinomycetes</taxon>
        <taxon>Streptosporangiales</taxon>
        <taxon>Streptosporangiaceae</taxon>
        <taxon>Microtetraspora</taxon>
    </lineage>
</organism>
<name>A0ABW6VGX1_MICFU</name>
<keyword evidence="8" id="KW-1185">Reference proteome</keyword>
<dbReference type="PANTHER" id="PTHR22683:SF41">
    <property type="entry name" value="DNA TRANSLOCASE FTSK"/>
    <property type="match status" value="1"/>
</dbReference>
<dbReference type="EMBL" id="JBIAXI010000024">
    <property type="protein sequence ID" value="MFF4777488.1"/>
    <property type="molecule type" value="Genomic_DNA"/>
</dbReference>
<evidence type="ECO:0000256" key="1">
    <source>
        <dbReference type="ARBA" id="ARBA00022741"/>
    </source>
</evidence>
<dbReference type="PANTHER" id="PTHR22683">
    <property type="entry name" value="SPORULATION PROTEIN RELATED"/>
    <property type="match status" value="1"/>
</dbReference>
<evidence type="ECO:0000313" key="8">
    <source>
        <dbReference type="Proteomes" id="UP001602119"/>
    </source>
</evidence>
<proteinExistence type="predicted"/>
<evidence type="ECO:0000256" key="4">
    <source>
        <dbReference type="SAM" id="MobiDB-lite"/>
    </source>
</evidence>
<evidence type="ECO:0000256" key="2">
    <source>
        <dbReference type="ARBA" id="ARBA00022840"/>
    </source>
</evidence>
<evidence type="ECO:0000256" key="5">
    <source>
        <dbReference type="SAM" id="Phobius"/>
    </source>
</evidence>
<dbReference type="Gene3D" id="3.40.50.300">
    <property type="entry name" value="P-loop containing nucleotide triphosphate hydrolases"/>
    <property type="match status" value="1"/>
</dbReference>
<dbReference type="PROSITE" id="PS50901">
    <property type="entry name" value="FTSK"/>
    <property type="match status" value="1"/>
</dbReference>
<evidence type="ECO:0000313" key="7">
    <source>
        <dbReference type="EMBL" id="MFF4777488.1"/>
    </source>
</evidence>